<dbReference type="InterPro" id="IPR036291">
    <property type="entry name" value="NAD(P)-bd_dom_sf"/>
</dbReference>
<protein>
    <submittedName>
        <fullName evidence="2">TOMM leader peptide-binding protein</fullName>
    </submittedName>
</protein>
<reference evidence="2 3" key="1">
    <citation type="submission" date="2020-03" db="EMBL/GenBank/DDBJ databases">
        <title>Draft genome of Streptomyces sp. ventii, isolated from the Axial Seamount in the Pacific Ocean, and resequencing of the two type strains Streptomyces lonarensis strain NCL 716 and Streptomyces bohaiensis strain 11A07.</title>
        <authorList>
            <person name="Loughran R.M."/>
            <person name="Pfannmuller K.M."/>
            <person name="Wasson B.J."/>
            <person name="Deadmond M.C."/>
            <person name="Paddock B.E."/>
            <person name="Koyack M.J."/>
            <person name="Gallegos D.A."/>
            <person name="Mitchell E.A."/>
            <person name="Ushijima B."/>
            <person name="Saw J.H."/>
            <person name="Mcphail K.L."/>
            <person name="Videau P."/>
        </authorList>
    </citation>
    <scope>NUCLEOTIDE SEQUENCE [LARGE SCALE GENOMIC DNA]</scope>
    <source>
        <strain evidence="2 3">11A07</strain>
    </source>
</reference>
<dbReference type="InterPro" id="IPR022291">
    <property type="entry name" value="Bacteriocin_synth_cyclodeHase"/>
</dbReference>
<accession>A0ABX1C709</accession>
<sequence>MAGAAFETLADTRPRIRRDVLCTETSGGVLFHTADGDVHLTGRGRAAYRCATQLLPRFDGRNRLAELCAGLGEAQRATVAELVSCLLERELARDHRPTPEGEGAAVAAPLPAAVAERFAPQIEYADHYVDDGARRFARYRATRVAVLGAGEVADRCARSLLRNGAAAIGAEAATGARVAGEAAELIAAGCPVEVAVVAGDAFPAAWETYDVVVLTGADTAPHLHALLAAGTPEGRTLLPMWTHGDRAMVGPRATAGSTACWSCALLRLGAARDAAGAAALRREAAAGERPTDAPDAPAPDAPAPDALRGPAAAMVGNLLAHEVFRIATGVPPSETDSQVQIQDLVSLDVTVEPAHRHPDCGSCPPPARRAVAAAGGPAVAPVSTAPSSRDTERVAADLLGRPRAADRGRSR</sequence>
<dbReference type="SUPFAM" id="SSF51735">
    <property type="entry name" value="NAD(P)-binding Rossmann-fold domains"/>
    <property type="match status" value="1"/>
</dbReference>
<dbReference type="EMBL" id="JAAVJC010000046">
    <property type="protein sequence ID" value="NJQ14955.1"/>
    <property type="molecule type" value="Genomic_DNA"/>
</dbReference>
<feature type="region of interest" description="Disordered" evidence="1">
    <location>
        <begin position="281"/>
        <end position="308"/>
    </location>
</feature>
<comment type="caution">
    <text evidence="2">The sequence shown here is derived from an EMBL/GenBank/DDBJ whole genome shotgun (WGS) entry which is preliminary data.</text>
</comment>
<dbReference type="RefSeq" id="WP_168087737.1">
    <property type="nucleotide sequence ID" value="NZ_BHZH01000319.1"/>
</dbReference>
<feature type="compositionally biased region" description="Low complexity" evidence="1">
    <location>
        <begin position="368"/>
        <end position="388"/>
    </location>
</feature>
<dbReference type="NCBIfam" id="TIGR03882">
    <property type="entry name" value="cyclo_dehyd_2"/>
    <property type="match status" value="1"/>
</dbReference>
<keyword evidence="3" id="KW-1185">Reference proteome</keyword>
<organism evidence="2 3">
    <name type="scientific">Streptomyces bohaiensis</name>
    <dbReference type="NCBI Taxonomy" id="1431344"/>
    <lineage>
        <taxon>Bacteria</taxon>
        <taxon>Bacillati</taxon>
        <taxon>Actinomycetota</taxon>
        <taxon>Actinomycetes</taxon>
        <taxon>Kitasatosporales</taxon>
        <taxon>Streptomycetaceae</taxon>
        <taxon>Streptomyces</taxon>
    </lineage>
</organism>
<dbReference type="Proteomes" id="UP000727056">
    <property type="component" value="Unassembled WGS sequence"/>
</dbReference>
<dbReference type="Gene3D" id="3.40.50.720">
    <property type="entry name" value="NAD(P)-binding Rossmann-like Domain"/>
    <property type="match status" value="1"/>
</dbReference>
<gene>
    <name evidence="2" type="ORF">HCN52_08350</name>
</gene>
<name>A0ABX1C709_9ACTN</name>
<evidence type="ECO:0000313" key="2">
    <source>
        <dbReference type="EMBL" id="NJQ14955.1"/>
    </source>
</evidence>
<feature type="compositionally biased region" description="Basic and acidic residues" evidence="1">
    <location>
        <begin position="281"/>
        <end position="292"/>
    </location>
</feature>
<proteinExistence type="predicted"/>
<evidence type="ECO:0000256" key="1">
    <source>
        <dbReference type="SAM" id="MobiDB-lite"/>
    </source>
</evidence>
<evidence type="ECO:0000313" key="3">
    <source>
        <dbReference type="Proteomes" id="UP000727056"/>
    </source>
</evidence>
<feature type="region of interest" description="Disordered" evidence="1">
    <location>
        <begin position="354"/>
        <end position="411"/>
    </location>
</feature>